<dbReference type="Pfam" id="PF10076">
    <property type="entry name" value="Phage_Mu_Gp48"/>
    <property type="match status" value="1"/>
</dbReference>
<accession>A0AAW6WET9</accession>
<dbReference type="EMBL" id="JAMGTK010000027">
    <property type="protein sequence ID" value="MDK4512873.1"/>
    <property type="molecule type" value="Genomic_DNA"/>
</dbReference>
<evidence type="ECO:0000313" key="1">
    <source>
        <dbReference type="EMBL" id="MDK4512873.1"/>
    </source>
</evidence>
<dbReference type="Proteomes" id="UP001173223">
    <property type="component" value="Unassembled WGS sequence"/>
</dbReference>
<reference evidence="1" key="1">
    <citation type="journal article" date="2022" name="Gene">
        <title>A genome-led study on the pathogenesis of Fusobacterium necrophorum infections.</title>
        <authorList>
            <person name="Thapa G."/>
            <person name="Jayal A."/>
            <person name="Sikazwe E."/>
            <person name="Perry T."/>
            <person name="Mohammed Al Balushi A."/>
            <person name="Livingstone P."/>
        </authorList>
    </citation>
    <scope>NUCLEOTIDE SEQUENCE</scope>
    <source>
        <strain evidence="1">BRON_8</strain>
    </source>
</reference>
<comment type="caution">
    <text evidence="1">The sequence shown here is derived from an EMBL/GenBank/DDBJ whole genome shotgun (WGS) entry which is preliminary data.</text>
</comment>
<proteinExistence type="predicted"/>
<dbReference type="RefSeq" id="WP_285049360.1">
    <property type="nucleotide sequence ID" value="NZ_JAMGTK010000027.1"/>
</dbReference>
<organism evidence="1 2">
    <name type="scientific">Fusobacterium necrophorum</name>
    <dbReference type="NCBI Taxonomy" id="859"/>
    <lineage>
        <taxon>Bacteria</taxon>
        <taxon>Fusobacteriati</taxon>
        <taxon>Fusobacteriota</taxon>
        <taxon>Fusobacteriia</taxon>
        <taxon>Fusobacteriales</taxon>
        <taxon>Fusobacteriaceae</taxon>
        <taxon>Fusobacterium</taxon>
    </lineage>
</organism>
<sequence>MKVSQKMGISILSKIARNELMEDFFKSLGIFYQTTEENIEGLRKKVFILEADEATLQKWENFMELKQRKDYSLRDRAERILYTLRSKGIFTPRFLKEQAKIFTGGGEIEITEDFAGYSFTIAFKNIIGIPSNMENFRNMIELNKPAHLGYKIVFSYRTHRALENFRHKDLERYTHEELFSRHDILGGVGN</sequence>
<reference evidence="1" key="2">
    <citation type="submission" date="2022-04" db="EMBL/GenBank/DDBJ databases">
        <authorList>
            <person name="Livingstone P.G."/>
        </authorList>
    </citation>
    <scope>NUCLEOTIDE SEQUENCE</scope>
    <source>
        <strain evidence="1">BRON_8</strain>
    </source>
</reference>
<dbReference type="InterPro" id="IPR018755">
    <property type="entry name" value="Phage_Mu_Gp48"/>
</dbReference>
<protein>
    <submittedName>
        <fullName evidence="1">YmfQ family protein</fullName>
    </submittedName>
</protein>
<keyword evidence="2" id="KW-1185">Reference proteome</keyword>
<dbReference type="AlphaFoldDB" id="A0AAW6WET9"/>
<gene>
    <name evidence="1" type="ORF">MWG07_11500</name>
</gene>
<evidence type="ECO:0000313" key="2">
    <source>
        <dbReference type="Proteomes" id="UP001173223"/>
    </source>
</evidence>
<name>A0AAW6WET9_9FUSO</name>